<comment type="caution">
    <text evidence="1">The sequence shown here is derived from an EMBL/GenBank/DDBJ whole genome shotgun (WGS) entry which is preliminary data.</text>
</comment>
<evidence type="ECO:0000313" key="1">
    <source>
        <dbReference type="EMBL" id="MCG2624958.1"/>
    </source>
</evidence>
<accession>A0ABS9LEA0</accession>
<protein>
    <submittedName>
        <fullName evidence="1">Uncharacterized protein</fullName>
    </submittedName>
</protein>
<dbReference type="RefSeq" id="WP_237827459.1">
    <property type="nucleotide sequence ID" value="NZ_JAKLTQ010000043.1"/>
</dbReference>
<sequence length="146" mass="15064">MMRKASIAQRAPLRRRIITLSSSASTRMTGRTAPMLLQETTDAIVSRVSASTEGVRSVTSSSSCFTCASWEKYSTRQAAAPMTKLAIQASREAFTTVGGAVNGWIGGGVASDISGRGSRCASLVPVRSVGGTPAAGPPSEWLPAGS</sequence>
<name>A0ABS9LEA0_9MICC</name>
<proteinExistence type="predicted"/>
<dbReference type="Proteomes" id="UP001165368">
    <property type="component" value="Unassembled WGS sequence"/>
</dbReference>
<keyword evidence="2" id="KW-1185">Reference proteome</keyword>
<gene>
    <name evidence="1" type="ORF">LVY72_24010</name>
</gene>
<organism evidence="1 2">
    <name type="scientific">Arthrobacter hankyongi</name>
    <dbReference type="NCBI Taxonomy" id="2904801"/>
    <lineage>
        <taxon>Bacteria</taxon>
        <taxon>Bacillati</taxon>
        <taxon>Actinomycetota</taxon>
        <taxon>Actinomycetes</taxon>
        <taxon>Micrococcales</taxon>
        <taxon>Micrococcaceae</taxon>
        <taxon>Arthrobacter</taxon>
    </lineage>
</organism>
<reference evidence="1" key="1">
    <citation type="submission" date="2022-01" db="EMBL/GenBank/DDBJ databases">
        <authorList>
            <person name="Jo J.-H."/>
            <person name="Im W.-T."/>
        </authorList>
    </citation>
    <scope>NUCLEOTIDE SEQUENCE</scope>
    <source>
        <strain evidence="1">I2-34</strain>
    </source>
</reference>
<evidence type="ECO:0000313" key="2">
    <source>
        <dbReference type="Proteomes" id="UP001165368"/>
    </source>
</evidence>
<dbReference type="EMBL" id="JAKLTQ010000043">
    <property type="protein sequence ID" value="MCG2624958.1"/>
    <property type="molecule type" value="Genomic_DNA"/>
</dbReference>